<evidence type="ECO:0000256" key="4">
    <source>
        <dbReference type="ARBA" id="ARBA00022692"/>
    </source>
</evidence>
<evidence type="ECO:0000313" key="7">
    <source>
        <dbReference type="EnsemblPlants" id="AET3Gv20226700.6"/>
    </source>
</evidence>
<dbReference type="PANTHER" id="PTHR23500:SF127">
    <property type="entry name" value="OS05G0169700 PROTEIN"/>
    <property type="match status" value="1"/>
</dbReference>
<reference evidence="7" key="5">
    <citation type="journal article" date="2021" name="G3 (Bethesda)">
        <title>Aegilops tauschii genome assembly Aet v5.0 features greater sequence contiguity and improved annotation.</title>
        <authorList>
            <person name="Wang L."/>
            <person name="Zhu T."/>
            <person name="Rodriguez J.C."/>
            <person name="Deal K.R."/>
            <person name="Dubcovsky J."/>
            <person name="McGuire P.E."/>
            <person name="Lux T."/>
            <person name="Spannagl M."/>
            <person name="Mayer K.F.X."/>
            <person name="Baldrich P."/>
            <person name="Meyers B.C."/>
            <person name="Huo N."/>
            <person name="Gu Y.Q."/>
            <person name="Zhou H."/>
            <person name="Devos K.M."/>
            <person name="Bennetzen J.L."/>
            <person name="Unver T."/>
            <person name="Budak H."/>
            <person name="Gulick P.J."/>
            <person name="Galiba G."/>
            <person name="Kalapos B."/>
            <person name="Nelson D.R."/>
            <person name="Li P."/>
            <person name="You F.M."/>
            <person name="Luo M.C."/>
            <person name="Dvorak J."/>
        </authorList>
    </citation>
    <scope>NUCLEOTIDE SEQUENCE [LARGE SCALE GENOMIC DNA]</scope>
    <source>
        <strain evidence="7">cv. AL8/78</strain>
    </source>
</reference>
<organism evidence="7 8">
    <name type="scientific">Aegilops tauschii subsp. strangulata</name>
    <name type="common">Goatgrass</name>
    <dbReference type="NCBI Taxonomy" id="200361"/>
    <lineage>
        <taxon>Eukaryota</taxon>
        <taxon>Viridiplantae</taxon>
        <taxon>Streptophyta</taxon>
        <taxon>Embryophyta</taxon>
        <taxon>Tracheophyta</taxon>
        <taxon>Spermatophyta</taxon>
        <taxon>Magnoliopsida</taxon>
        <taxon>Liliopsida</taxon>
        <taxon>Poales</taxon>
        <taxon>Poaceae</taxon>
        <taxon>BOP clade</taxon>
        <taxon>Pooideae</taxon>
        <taxon>Triticodae</taxon>
        <taxon>Triticeae</taxon>
        <taxon>Triticinae</taxon>
        <taxon>Aegilops</taxon>
    </lineage>
</organism>
<protein>
    <recommendedName>
        <fullName evidence="9">Major facilitator superfamily (MFS) profile domain-containing protein</fullName>
    </recommendedName>
</protein>
<sequence>TIGLYYKSHAVPLYLSEMAPARYRGAFSNGFQFSLCLGALAATVVNYGAEKTPNSLVQQGKGRGEVKALLQKIRGVDAVDEELDDIVAANATGQAGDNGLRLIL</sequence>
<keyword evidence="5" id="KW-1133">Transmembrane helix</keyword>
<reference evidence="8" key="1">
    <citation type="journal article" date="2014" name="Science">
        <title>Ancient hybridizations among the ancestral genomes of bread wheat.</title>
        <authorList>
            <consortium name="International Wheat Genome Sequencing Consortium,"/>
            <person name="Marcussen T."/>
            <person name="Sandve S.R."/>
            <person name="Heier L."/>
            <person name="Spannagl M."/>
            <person name="Pfeifer M."/>
            <person name="Jakobsen K.S."/>
            <person name="Wulff B.B."/>
            <person name="Steuernagel B."/>
            <person name="Mayer K.F."/>
            <person name="Olsen O.A."/>
        </authorList>
    </citation>
    <scope>NUCLEOTIDE SEQUENCE [LARGE SCALE GENOMIC DNA]</scope>
    <source>
        <strain evidence="8">cv. AL8/78</strain>
    </source>
</reference>
<evidence type="ECO:0000256" key="5">
    <source>
        <dbReference type="ARBA" id="ARBA00022989"/>
    </source>
</evidence>
<dbReference type="GO" id="GO:0016020">
    <property type="term" value="C:membrane"/>
    <property type="evidence" value="ECO:0007669"/>
    <property type="project" value="UniProtKB-SubCell"/>
</dbReference>
<dbReference type="AlphaFoldDB" id="A0A453E571"/>
<dbReference type="InterPro" id="IPR036259">
    <property type="entry name" value="MFS_trans_sf"/>
</dbReference>
<dbReference type="InterPro" id="IPR005828">
    <property type="entry name" value="MFS_sugar_transport-like"/>
</dbReference>
<comment type="similarity">
    <text evidence="2">Belongs to the major facilitator superfamily. Sugar transporter (TC 2.A.1.1) family.</text>
</comment>
<evidence type="ECO:0000313" key="8">
    <source>
        <dbReference type="Proteomes" id="UP000015105"/>
    </source>
</evidence>
<evidence type="ECO:0000256" key="6">
    <source>
        <dbReference type="ARBA" id="ARBA00023136"/>
    </source>
</evidence>
<dbReference type="Gramene" id="AET3Gv20226700.6">
    <property type="protein sequence ID" value="AET3Gv20226700.6"/>
    <property type="gene ID" value="AET3Gv20226700"/>
</dbReference>
<dbReference type="EnsemblPlants" id="AET3Gv20226700.6">
    <property type="protein sequence ID" value="AET3Gv20226700.6"/>
    <property type="gene ID" value="AET3Gv20226700"/>
</dbReference>
<dbReference type="Proteomes" id="UP000015105">
    <property type="component" value="Chromosome 3D"/>
</dbReference>
<evidence type="ECO:0000256" key="2">
    <source>
        <dbReference type="ARBA" id="ARBA00010992"/>
    </source>
</evidence>
<name>A0A453E571_AEGTS</name>
<dbReference type="GO" id="GO:0015144">
    <property type="term" value="F:carbohydrate transmembrane transporter activity"/>
    <property type="evidence" value="ECO:0007669"/>
    <property type="project" value="InterPro"/>
</dbReference>
<reference evidence="7" key="4">
    <citation type="submission" date="2019-03" db="UniProtKB">
        <authorList>
            <consortium name="EnsemblPlants"/>
        </authorList>
    </citation>
    <scope>IDENTIFICATION</scope>
</reference>
<reference evidence="7" key="3">
    <citation type="journal article" date="2017" name="Nature">
        <title>Genome sequence of the progenitor of the wheat D genome Aegilops tauschii.</title>
        <authorList>
            <person name="Luo M.C."/>
            <person name="Gu Y.Q."/>
            <person name="Puiu D."/>
            <person name="Wang H."/>
            <person name="Twardziok S.O."/>
            <person name="Deal K.R."/>
            <person name="Huo N."/>
            <person name="Zhu T."/>
            <person name="Wang L."/>
            <person name="Wang Y."/>
            <person name="McGuire P.E."/>
            <person name="Liu S."/>
            <person name="Long H."/>
            <person name="Ramasamy R.K."/>
            <person name="Rodriguez J.C."/>
            <person name="Van S.L."/>
            <person name="Yuan L."/>
            <person name="Wang Z."/>
            <person name="Xia Z."/>
            <person name="Xiao L."/>
            <person name="Anderson O.D."/>
            <person name="Ouyang S."/>
            <person name="Liang Y."/>
            <person name="Zimin A.V."/>
            <person name="Pertea G."/>
            <person name="Qi P."/>
            <person name="Bennetzen J.L."/>
            <person name="Dai X."/>
            <person name="Dawson M.W."/>
            <person name="Muller H.G."/>
            <person name="Kugler K."/>
            <person name="Rivarola-Duarte L."/>
            <person name="Spannagl M."/>
            <person name="Mayer K.F.X."/>
            <person name="Lu F.H."/>
            <person name="Bevan M.W."/>
            <person name="Leroy P."/>
            <person name="Li P."/>
            <person name="You F.M."/>
            <person name="Sun Q."/>
            <person name="Liu Z."/>
            <person name="Lyons E."/>
            <person name="Wicker T."/>
            <person name="Salzberg S.L."/>
            <person name="Devos K.M."/>
            <person name="Dvorak J."/>
        </authorList>
    </citation>
    <scope>NUCLEOTIDE SEQUENCE [LARGE SCALE GENOMIC DNA]</scope>
    <source>
        <strain evidence="7">cv. AL8/78</strain>
    </source>
</reference>
<keyword evidence="4" id="KW-0812">Transmembrane</keyword>
<comment type="subcellular location">
    <subcellularLocation>
        <location evidence="1">Membrane</location>
    </subcellularLocation>
</comment>
<dbReference type="PANTHER" id="PTHR23500">
    <property type="entry name" value="SOLUTE CARRIER FAMILY 2, FACILITATED GLUCOSE TRANSPORTER"/>
    <property type="match status" value="1"/>
</dbReference>
<evidence type="ECO:0000256" key="1">
    <source>
        <dbReference type="ARBA" id="ARBA00004370"/>
    </source>
</evidence>
<keyword evidence="8" id="KW-1185">Reference proteome</keyword>
<keyword evidence="3" id="KW-0813">Transport</keyword>
<dbReference type="InterPro" id="IPR045262">
    <property type="entry name" value="STP/PLT_plant"/>
</dbReference>
<reference evidence="8" key="2">
    <citation type="journal article" date="2017" name="Nat. Plants">
        <title>The Aegilops tauschii genome reveals multiple impacts of transposons.</title>
        <authorList>
            <person name="Zhao G."/>
            <person name="Zou C."/>
            <person name="Li K."/>
            <person name="Wang K."/>
            <person name="Li T."/>
            <person name="Gao L."/>
            <person name="Zhang X."/>
            <person name="Wang H."/>
            <person name="Yang Z."/>
            <person name="Liu X."/>
            <person name="Jiang W."/>
            <person name="Mao L."/>
            <person name="Kong X."/>
            <person name="Jiao Y."/>
            <person name="Jia J."/>
        </authorList>
    </citation>
    <scope>NUCLEOTIDE SEQUENCE [LARGE SCALE GENOMIC DNA]</scope>
    <source>
        <strain evidence="8">cv. AL8/78</strain>
    </source>
</reference>
<keyword evidence="6" id="KW-0472">Membrane</keyword>
<accession>A0A453E571</accession>
<evidence type="ECO:0000256" key="3">
    <source>
        <dbReference type="ARBA" id="ARBA00022448"/>
    </source>
</evidence>
<dbReference type="Pfam" id="PF00083">
    <property type="entry name" value="Sugar_tr"/>
    <property type="match status" value="1"/>
</dbReference>
<evidence type="ECO:0008006" key="9">
    <source>
        <dbReference type="Google" id="ProtNLM"/>
    </source>
</evidence>
<dbReference type="Gene3D" id="1.20.1250.20">
    <property type="entry name" value="MFS general substrate transporter like domains"/>
    <property type="match status" value="1"/>
</dbReference>
<proteinExistence type="inferred from homology"/>